<dbReference type="InterPro" id="IPR044946">
    <property type="entry name" value="Restrct_endonuc_typeI_TRD_sf"/>
</dbReference>
<sequence>MSKLIELGEVIQICKEKRSGSGDCVDSPQQGYLPLIDVSFLKTGRIKKWTNGHNCHHCSGGDILISAVGTIGVIGRGIEGFIGGSVAKISSSHLGNDYLFWLLKSQEENLKKPRNEAMIPQIDWKFLKEQKIPLPSLDDQQKIVAPLVLLDAEGGAQSLT</sequence>
<dbReference type="PATRIC" id="fig|1212765.3.peg.652"/>
<dbReference type="GO" id="GO:0003677">
    <property type="term" value="F:DNA binding"/>
    <property type="evidence" value="ECO:0007669"/>
    <property type="project" value="UniProtKB-KW"/>
</dbReference>
<reference evidence="7" key="2">
    <citation type="submission" date="2012-07" db="EMBL/GenBank/DDBJ databases">
        <title>Complete genome sequence of 'Candidatus Mycoplasma haemolamae'.</title>
        <authorList>
            <person name="Guimaraes A.M.S."/>
            <person name="Toth B."/>
            <person name="Santos A.P."/>
            <person name="Nascimento N.C."/>
            <person name="Sojka J.E."/>
            <person name="Messick J.B."/>
        </authorList>
    </citation>
    <scope>NUCLEOTIDE SEQUENCE [LARGE SCALE GENOMIC DNA]</scope>
    <source>
        <strain evidence="7">Purdue</strain>
    </source>
</reference>
<dbReference type="HOGENOM" id="CLU_1516268_0_0_14"/>
<proteinExistence type="inferred from homology"/>
<evidence type="ECO:0000313" key="7">
    <source>
        <dbReference type="Proteomes" id="UP000006502"/>
    </source>
</evidence>
<accession>I7BJW5</accession>
<dbReference type="Gene3D" id="3.90.220.20">
    <property type="entry name" value="DNA methylase specificity domains"/>
    <property type="match status" value="1"/>
</dbReference>
<evidence type="ECO:0000256" key="4">
    <source>
        <dbReference type="ARBA" id="ARBA00038652"/>
    </source>
</evidence>
<keyword evidence="7" id="KW-1185">Reference proteome</keyword>
<dbReference type="STRING" id="1212765.MHLP_02890"/>
<gene>
    <name evidence="6" type="ordered locus">MHLP_02890</name>
</gene>
<protein>
    <submittedName>
        <fullName evidence="6">Type I restriction-modification enzyme 1 subunit S</fullName>
    </submittedName>
</protein>
<keyword evidence="3" id="KW-0238">DNA-binding</keyword>
<comment type="subunit">
    <text evidence="4">The methyltransferase is composed of M and S polypeptides.</text>
</comment>
<evidence type="ECO:0000259" key="5">
    <source>
        <dbReference type="Pfam" id="PF01420"/>
    </source>
</evidence>
<comment type="similarity">
    <text evidence="1">Belongs to the type-I restriction system S methylase family.</text>
</comment>
<evidence type="ECO:0000256" key="1">
    <source>
        <dbReference type="ARBA" id="ARBA00010923"/>
    </source>
</evidence>
<reference evidence="6 7" key="1">
    <citation type="journal article" date="2012" name="J. Bacteriol.">
        <title>Genome Sequence of "Candidatus Mycoplasma haemolamae" Strain Purdue, a Red Blood Cell Pathogen of Alpacas (Vicugna pacos) and Llamas (Lama glama).</title>
        <authorList>
            <person name="Guimaraes A.M."/>
            <person name="Toth B."/>
            <person name="Santos A.P."/>
            <person name="do Nascimento N.C."/>
            <person name="Kritchevsky J.E."/>
            <person name="Messick J.B."/>
        </authorList>
    </citation>
    <scope>NUCLEOTIDE SEQUENCE [LARGE SCALE GENOMIC DNA]</scope>
    <source>
        <strain evidence="6 7">Purdue</strain>
    </source>
</reference>
<name>I7BJW5_MYCHA</name>
<feature type="domain" description="Type I restriction modification DNA specificity" evidence="5">
    <location>
        <begin position="5"/>
        <end position="148"/>
    </location>
</feature>
<dbReference type="InterPro" id="IPR051212">
    <property type="entry name" value="Type-I_RE_S_subunit"/>
</dbReference>
<evidence type="ECO:0000256" key="3">
    <source>
        <dbReference type="ARBA" id="ARBA00023125"/>
    </source>
</evidence>
<dbReference type="InterPro" id="IPR000055">
    <property type="entry name" value="Restrct_endonuc_typeI_TRD"/>
</dbReference>
<dbReference type="Pfam" id="PF01420">
    <property type="entry name" value="Methylase_S"/>
    <property type="match status" value="1"/>
</dbReference>
<dbReference type="Proteomes" id="UP000006502">
    <property type="component" value="Chromosome"/>
</dbReference>
<dbReference type="KEGG" id="mhl:MHLP_02890"/>
<dbReference type="AlphaFoldDB" id="I7BJW5"/>
<dbReference type="SUPFAM" id="SSF116734">
    <property type="entry name" value="DNA methylase specificity domain"/>
    <property type="match status" value="1"/>
</dbReference>
<evidence type="ECO:0000256" key="2">
    <source>
        <dbReference type="ARBA" id="ARBA00022747"/>
    </source>
</evidence>
<evidence type="ECO:0000313" key="6">
    <source>
        <dbReference type="EMBL" id="AFO52158.1"/>
    </source>
</evidence>
<dbReference type="EMBL" id="CP003731">
    <property type="protein sequence ID" value="AFO52158.1"/>
    <property type="molecule type" value="Genomic_DNA"/>
</dbReference>
<organism evidence="6 7">
    <name type="scientific">Mycoplasma haematolamae (strain Purdue)</name>
    <dbReference type="NCBI Taxonomy" id="1212765"/>
    <lineage>
        <taxon>Bacteria</taxon>
        <taxon>Bacillati</taxon>
        <taxon>Mycoplasmatota</taxon>
        <taxon>Mollicutes</taxon>
        <taxon>Mycoplasmataceae</taxon>
        <taxon>Mycoplasma</taxon>
    </lineage>
</organism>
<dbReference type="GO" id="GO:0009307">
    <property type="term" value="P:DNA restriction-modification system"/>
    <property type="evidence" value="ECO:0007669"/>
    <property type="project" value="UniProtKB-KW"/>
</dbReference>
<dbReference type="PANTHER" id="PTHR43140">
    <property type="entry name" value="TYPE-1 RESTRICTION ENZYME ECOKI SPECIFICITY PROTEIN"/>
    <property type="match status" value="1"/>
</dbReference>
<dbReference type="PANTHER" id="PTHR43140:SF1">
    <property type="entry name" value="TYPE I RESTRICTION ENZYME ECOKI SPECIFICITY SUBUNIT"/>
    <property type="match status" value="1"/>
</dbReference>
<keyword evidence="2" id="KW-0680">Restriction system</keyword>
<dbReference type="OrthoDB" id="396674at2"/>
<dbReference type="REBASE" id="134976">
    <property type="entry name" value="S.MhaPuORF2895P"/>
</dbReference>